<keyword evidence="5 13" id="KW-0349">Heme</keyword>
<dbReference type="AlphaFoldDB" id="A0A1B6CJ15"/>
<gene>
    <name evidence="16" type="ORF">g.39818</name>
</gene>
<proteinExistence type="inferred from homology"/>
<keyword evidence="11 14" id="KW-0503">Monooxygenase</keyword>
<evidence type="ECO:0000256" key="7">
    <source>
        <dbReference type="ARBA" id="ARBA00022824"/>
    </source>
</evidence>
<feature type="binding site" description="axial binding residue" evidence="13">
    <location>
        <position position="467"/>
    </location>
    <ligand>
        <name>heme</name>
        <dbReference type="ChEBI" id="CHEBI:30413"/>
    </ligand>
    <ligandPart>
        <name>Fe</name>
        <dbReference type="ChEBI" id="CHEBI:18248"/>
    </ligandPart>
</feature>
<comment type="similarity">
    <text evidence="4 14">Belongs to the cytochrome P450 family.</text>
</comment>
<evidence type="ECO:0000313" key="16">
    <source>
        <dbReference type="EMBL" id="JAS13343.1"/>
    </source>
</evidence>
<keyword evidence="12 15" id="KW-0472">Membrane</keyword>
<dbReference type="PANTHER" id="PTHR24291">
    <property type="entry name" value="CYTOCHROME P450 FAMILY 4"/>
    <property type="match status" value="1"/>
</dbReference>
<keyword evidence="8" id="KW-0492">Microsome</keyword>
<dbReference type="CDD" id="cd20628">
    <property type="entry name" value="CYP4"/>
    <property type="match status" value="1"/>
</dbReference>
<accession>A0A1B6CJ15</accession>
<reference evidence="16" key="1">
    <citation type="submission" date="2015-12" db="EMBL/GenBank/DDBJ databases">
        <title>De novo transcriptome assembly of four potential Pierce s Disease insect vectors from Arizona vineyards.</title>
        <authorList>
            <person name="Tassone E.E."/>
        </authorList>
    </citation>
    <scope>NUCLEOTIDE SEQUENCE</scope>
</reference>
<keyword evidence="6 13" id="KW-0479">Metal-binding</keyword>
<dbReference type="InterPro" id="IPR002401">
    <property type="entry name" value="Cyt_P450_E_grp-I"/>
</dbReference>
<keyword evidence="15" id="KW-1133">Transmembrane helix</keyword>
<evidence type="ECO:0000256" key="11">
    <source>
        <dbReference type="ARBA" id="ARBA00023033"/>
    </source>
</evidence>
<dbReference type="GO" id="GO:0016705">
    <property type="term" value="F:oxidoreductase activity, acting on paired donors, with incorporation or reduction of molecular oxygen"/>
    <property type="evidence" value="ECO:0007669"/>
    <property type="project" value="InterPro"/>
</dbReference>
<keyword evidence="7" id="KW-0256">Endoplasmic reticulum</keyword>
<name>A0A1B6CJ15_9HEMI</name>
<evidence type="ECO:0000256" key="10">
    <source>
        <dbReference type="ARBA" id="ARBA00023004"/>
    </source>
</evidence>
<dbReference type="GO" id="GO:0005789">
    <property type="term" value="C:endoplasmic reticulum membrane"/>
    <property type="evidence" value="ECO:0007669"/>
    <property type="project" value="UniProtKB-SubCell"/>
</dbReference>
<dbReference type="InterPro" id="IPR001128">
    <property type="entry name" value="Cyt_P450"/>
</dbReference>
<dbReference type="EMBL" id="GEDC01023955">
    <property type="protein sequence ID" value="JAS13343.1"/>
    <property type="molecule type" value="Transcribed_RNA"/>
</dbReference>
<evidence type="ECO:0000256" key="12">
    <source>
        <dbReference type="ARBA" id="ARBA00023136"/>
    </source>
</evidence>
<keyword evidence="10 13" id="KW-0408">Iron</keyword>
<dbReference type="InterPro" id="IPR050196">
    <property type="entry name" value="Cytochrome_P450_Monoox"/>
</dbReference>
<dbReference type="PRINTS" id="PR00385">
    <property type="entry name" value="P450"/>
</dbReference>
<sequence>MSVSLISMSSFWNILTTGNIFLVLVVTLIVCIYFKFYKHNKRFMELAEKLPGPKCYPVIGSAYLFGTNPEAILQNVCEISLQYPDIAAHWIGPLLYVSVQKPRNVEAILGHNNLLTKSIANDLMKCVMGEGLVTSSGEKWKKHRKLIQPSFHYQILERYVGNFISKCADFNEALASHVEKPHFDATQLINHFSYDCACETLFNEKSKSQLATDIDPYVKCVYLAGSIISCRFFKPWQYVDYMFYKTTTGRELSNYVTYLRNRSLDIIKGKREIIKFQNKIPNGFINNSGNKEKKSFVDHLLEVGPDNGLSDEDLVDEMTTMMSAGMDTTEAALSLACIILSRRFDVQEKIVEEINEVLGSLEDRKFTYQELINLKYVDRVVKECMRVLSPVPYIARHISEEVHLPHSEGSYTLPSGCSVIIPFFSLHRDPAEYNNPYIFDPDNFLPEKIAARHPFSFCPFSAGPRNCIGQKFALIQIKTFLVCLLRKYWLTPADFELQLVSRITMNPKNGVHFGIKRRTPERPVVAEADRLSKCIRTSVKYLDVYFKESYL</sequence>
<evidence type="ECO:0000256" key="13">
    <source>
        <dbReference type="PIRSR" id="PIRSR602401-1"/>
    </source>
</evidence>
<comment type="cofactor">
    <cofactor evidence="1 13">
        <name>heme</name>
        <dbReference type="ChEBI" id="CHEBI:30413"/>
    </cofactor>
</comment>
<keyword evidence="15" id="KW-0812">Transmembrane</keyword>
<dbReference type="GO" id="GO:0005506">
    <property type="term" value="F:iron ion binding"/>
    <property type="evidence" value="ECO:0007669"/>
    <property type="project" value="InterPro"/>
</dbReference>
<dbReference type="Pfam" id="PF00067">
    <property type="entry name" value="p450"/>
    <property type="match status" value="1"/>
</dbReference>
<evidence type="ECO:0000256" key="5">
    <source>
        <dbReference type="ARBA" id="ARBA00022617"/>
    </source>
</evidence>
<evidence type="ECO:0000256" key="15">
    <source>
        <dbReference type="SAM" id="Phobius"/>
    </source>
</evidence>
<dbReference type="PRINTS" id="PR00463">
    <property type="entry name" value="EP450I"/>
</dbReference>
<evidence type="ECO:0000256" key="9">
    <source>
        <dbReference type="ARBA" id="ARBA00023002"/>
    </source>
</evidence>
<dbReference type="Gene3D" id="1.10.630.10">
    <property type="entry name" value="Cytochrome P450"/>
    <property type="match status" value="1"/>
</dbReference>
<evidence type="ECO:0000256" key="2">
    <source>
        <dbReference type="ARBA" id="ARBA00004174"/>
    </source>
</evidence>
<dbReference type="PROSITE" id="PS00086">
    <property type="entry name" value="CYTOCHROME_P450"/>
    <property type="match status" value="1"/>
</dbReference>
<keyword evidence="9 14" id="KW-0560">Oxidoreductase</keyword>
<dbReference type="GO" id="GO:0020037">
    <property type="term" value="F:heme binding"/>
    <property type="evidence" value="ECO:0007669"/>
    <property type="project" value="InterPro"/>
</dbReference>
<evidence type="ECO:0000256" key="8">
    <source>
        <dbReference type="ARBA" id="ARBA00022848"/>
    </source>
</evidence>
<organism evidence="16">
    <name type="scientific">Clastoptera arizonana</name>
    <name type="common">Arizona spittle bug</name>
    <dbReference type="NCBI Taxonomy" id="38151"/>
    <lineage>
        <taxon>Eukaryota</taxon>
        <taxon>Metazoa</taxon>
        <taxon>Ecdysozoa</taxon>
        <taxon>Arthropoda</taxon>
        <taxon>Hexapoda</taxon>
        <taxon>Insecta</taxon>
        <taxon>Pterygota</taxon>
        <taxon>Neoptera</taxon>
        <taxon>Paraneoptera</taxon>
        <taxon>Hemiptera</taxon>
        <taxon>Auchenorrhyncha</taxon>
        <taxon>Cercopoidea</taxon>
        <taxon>Clastopteridae</taxon>
        <taxon>Clastoptera</taxon>
    </lineage>
</organism>
<comment type="subcellular location">
    <subcellularLocation>
        <location evidence="3">Endoplasmic reticulum membrane</location>
        <topology evidence="3">Peripheral membrane protein</topology>
    </subcellularLocation>
    <subcellularLocation>
        <location evidence="2">Microsome membrane</location>
        <topology evidence="2">Peripheral membrane protein</topology>
    </subcellularLocation>
</comment>
<dbReference type="SUPFAM" id="SSF48264">
    <property type="entry name" value="Cytochrome P450"/>
    <property type="match status" value="1"/>
</dbReference>
<dbReference type="GO" id="GO:0004497">
    <property type="term" value="F:monooxygenase activity"/>
    <property type="evidence" value="ECO:0007669"/>
    <property type="project" value="UniProtKB-KW"/>
</dbReference>
<dbReference type="InterPro" id="IPR036396">
    <property type="entry name" value="Cyt_P450_sf"/>
</dbReference>
<evidence type="ECO:0000256" key="4">
    <source>
        <dbReference type="ARBA" id="ARBA00010617"/>
    </source>
</evidence>
<evidence type="ECO:0000256" key="6">
    <source>
        <dbReference type="ARBA" id="ARBA00022723"/>
    </source>
</evidence>
<feature type="transmembrane region" description="Helical" evidence="15">
    <location>
        <begin position="12"/>
        <end position="34"/>
    </location>
</feature>
<evidence type="ECO:0008006" key="17">
    <source>
        <dbReference type="Google" id="ProtNLM"/>
    </source>
</evidence>
<evidence type="ECO:0000256" key="1">
    <source>
        <dbReference type="ARBA" id="ARBA00001971"/>
    </source>
</evidence>
<dbReference type="PANTHER" id="PTHR24291:SF189">
    <property type="entry name" value="CYTOCHROME P450 4C3-RELATED"/>
    <property type="match status" value="1"/>
</dbReference>
<dbReference type="InterPro" id="IPR017972">
    <property type="entry name" value="Cyt_P450_CS"/>
</dbReference>
<protein>
    <recommendedName>
        <fullName evidence="17">Cytochrome P450</fullName>
    </recommendedName>
</protein>
<evidence type="ECO:0000256" key="3">
    <source>
        <dbReference type="ARBA" id="ARBA00004406"/>
    </source>
</evidence>
<evidence type="ECO:0000256" key="14">
    <source>
        <dbReference type="RuleBase" id="RU000461"/>
    </source>
</evidence>